<evidence type="ECO:0000313" key="1">
    <source>
        <dbReference type="EMBL" id="BBE09989.1"/>
    </source>
</evidence>
<gene>
    <name evidence="1" type="ORF">MCB1EB_1828</name>
</gene>
<dbReference type="Proteomes" id="UP000282597">
    <property type="component" value="Chromosome"/>
</dbReference>
<keyword evidence="2" id="KW-1185">Reference proteome</keyword>
<accession>A0A2Z6EX07</accession>
<keyword evidence="1" id="KW-0547">Nucleotide-binding</keyword>
<dbReference type="KEGG" id="mcys:MCB1EB_1828"/>
<protein>
    <submittedName>
        <fullName evidence="1">Replicative DNA helicase</fullName>
    </submittedName>
</protein>
<keyword evidence="1" id="KW-0347">Helicase</keyword>
<proteinExistence type="predicted"/>
<dbReference type="GO" id="GO:0004386">
    <property type="term" value="F:helicase activity"/>
    <property type="evidence" value="ECO:0007669"/>
    <property type="project" value="UniProtKB-KW"/>
</dbReference>
<sequence length="253" mass="27751">MNNTVNTTFSTSTNITTLSSLSPLEQGKSALRRAELKREQDPVTTLDSLDIAKRKFSDVLAQNKKFSYDEKRDIQASLAQACLLRGDILRDFGRIEEARADYMEARRYGAQEAEQRLSSLSPSAQTTVKEEKKVNANLQVVSGLANIAIKSSGNINKLHYSPTDRDLPLLKESLEYHSEDVNAAVSMVSQVPSEKLGDIVFQSTRGVANYTISGDRNDTTVIYGSSSTFEATSNVSVPGGTKLESKELPPLPK</sequence>
<keyword evidence="1" id="KW-0067">ATP-binding</keyword>
<dbReference type="RefSeq" id="WP_045364890.1">
    <property type="nucleotide sequence ID" value="NZ_AP018150.1"/>
</dbReference>
<organism evidence="1 2">
    <name type="scientific">Mycoavidus cysteinexigens</name>
    <dbReference type="NCBI Taxonomy" id="1553431"/>
    <lineage>
        <taxon>Bacteria</taxon>
        <taxon>Pseudomonadati</taxon>
        <taxon>Pseudomonadota</taxon>
        <taxon>Betaproteobacteria</taxon>
        <taxon>Burkholderiales</taxon>
        <taxon>Burkholderiaceae</taxon>
        <taxon>Mycoavidus</taxon>
    </lineage>
</organism>
<name>A0A2Z6EX07_9BURK</name>
<dbReference type="EMBL" id="AP018150">
    <property type="protein sequence ID" value="BBE09989.1"/>
    <property type="molecule type" value="Genomic_DNA"/>
</dbReference>
<dbReference type="AlphaFoldDB" id="A0A2Z6EX07"/>
<keyword evidence="1" id="KW-0378">Hydrolase</keyword>
<evidence type="ECO:0000313" key="2">
    <source>
        <dbReference type="Proteomes" id="UP000282597"/>
    </source>
</evidence>
<reference evidence="1 2" key="1">
    <citation type="journal article" date="2018" name="Microbes Environ.">
        <title>Comparative Genomic Insights into Endofungal Lifestyles of Two Bacterial Endosymbionts, Mycoavidus cysteinexigens and Burkholderia rhizoxinica.</title>
        <authorList>
            <person name="Sharmin D."/>
            <person name="Guo Y."/>
            <person name="Nishizawa T."/>
            <person name="Ohshima S."/>
            <person name="Sato Y."/>
            <person name="Takashima Y."/>
            <person name="Narisawa K."/>
            <person name="Ohta H."/>
        </authorList>
    </citation>
    <scope>NUCLEOTIDE SEQUENCE [LARGE SCALE GENOMIC DNA]</scope>
    <source>
        <strain evidence="1 2">B1-EB</strain>
    </source>
</reference>